<organism evidence="1 2">
    <name type="scientific">Piscinibacterium candidicorallinum</name>
    <dbReference type="NCBI Taxonomy" id="1793872"/>
    <lineage>
        <taxon>Bacteria</taxon>
        <taxon>Pseudomonadati</taxon>
        <taxon>Pseudomonadota</taxon>
        <taxon>Betaproteobacteria</taxon>
        <taxon>Burkholderiales</taxon>
        <taxon>Piscinibacterium</taxon>
    </lineage>
</organism>
<sequence length="764" mass="84188">MYWAGSSLPAPATALQPPPITPLARNSRLLYGERQLRLPFSLVGDTLLMTHFTDVPESSKLPIQAALWGLAMLGAFPSHAQMSTSGMSGLLEMPDARMENDGVLRAGLSISRPYQNALISVQALPFLEVTGRYRRVDGVPTDLGPQYGALKDKSIALKLRVLKEGAFGQSWIPQIAYGREDLFGTKIYPSEFLVASKSVGDLDLTAGYGRQRIDGVFGGIRYRPSAYRRWYGLVEYDATAYRNDSGAVQAGLADRKTGHVNAAIGYQSDWWGIQVGSSYNKPSVLVQLRAPTNQREWAPWVAEAPAYQPLNTRPTTAEWDSNTDWAQTLRIRMDREGFRDVGLKYDGSVMRVAFSSTRHLLASRAVARAARLVLAHTPVEAKGIELTPMINGMATKTYVFSRLDVLADFFAGTATLATLQQHTQLKSADASSQPGPLDDATLEALVYAQREDIPVATRIAAGAGNLAIDDARGNTLGLSPYTRIFLNDPSGAFKYELGLQLGGRYEFTRSTTLEGNLRGRIAETVTDVQQPSNSLLPRVRTDVAEYFRGANVKLDRLQLNQFWQPAANWYARASGGLYEEMFGGAGAQVMYVAPSGRWAADVMSDWLRQRDFKGTGFRDYSTVTGYVSGHVRLPYDMLATVRAGRFLAKDEGARFELKRRFASGITMGFWYTHTNGRDITNPGTPEKPYQDKGIFISMPLNLMLTRDSAAVATFSLAPWTRDVGQMVNQSADLIGMFERSMLYNLRGKEALRGFTDAPADAEAK</sequence>
<name>A0ABV7HCQ3_9BURK</name>
<gene>
    <name evidence="1" type="ORF">ACFOEN_16085</name>
</gene>
<dbReference type="InterPro" id="IPR010344">
    <property type="entry name" value="YbjH"/>
</dbReference>
<reference evidence="2" key="1">
    <citation type="journal article" date="2019" name="Int. J. Syst. Evol. Microbiol.">
        <title>The Global Catalogue of Microorganisms (GCM) 10K type strain sequencing project: providing services to taxonomists for standard genome sequencing and annotation.</title>
        <authorList>
            <consortium name="The Broad Institute Genomics Platform"/>
            <consortium name="The Broad Institute Genome Sequencing Center for Infectious Disease"/>
            <person name="Wu L."/>
            <person name="Ma J."/>
        </authorList>
    </citation>
    <scope>NUCLEOTIDE SEQUENCE [LARGE SCALE GENOMIC DNA]</scope>
    <source>
        <strain evidence="2">KCTC 52168</strain>
    </source>
</reference>
<dbReference type="Proteomes" id="UP001595556">
    <property type="component" value="Unassembled WGS sequence"/>
</dbReference>
<dbReference type="RefSeq" id="WP_377305677.1">
    <property type="nucleotide sequence ID" value="NZ_JBHRTI010000010.1"/>
</dbReference>
<proteinExistence type="predicted"/>
<keyword evidence="2" id="KW-1185">Reference proteome</keyword>
<evidence type="ECO:0000313" key="2">
    <source>
        <dbReference type="Proteomes" id="UP001595556"/>
    </source>
</evidence>
<protein>
    <submittedName>
        <fullName evidence="1">YjbH domain-containing protein</fullName>
    </submittedName>
</protein>
<comment type="caution">
    <text evidence="1">The sequence shown here is derived from an EMBL/GenBank/DDBJ whole genome shotgun (WGS) entry which is preliminary data.</text>
</comment>
<dbReference type="EMBL" id="JBHRTI010000010">
    <property type="protein sequence ID" value="MFC3149142.1"/>
    <property type="molecule type" value="Genomic_DNA"/>
</dbReference>
<dbReference type="Pfam" id="PF06082">
    <property type="entry name" value="YjbH"/>
    <property type="match status" value="2"/>
</dbReference>
<accession>A0ABV7HCQ3</accession>
<evidence type="ECO:0000313" key="1">
    <source>
        <dbReference type="EMBL" id="MFC3149142.1"/>
    </source>
</evidence>